<dbReference type="InterPro" id="IPR002110">
    <property type="entry name" value="Ankyrin_rpt"/>
</dbReference>
<dbReference type="InterPro" id="IPR036770">
    <property type="entry name" value="Ankyrin_rpt-contain_sf"/>
</dbReference>
<gene>
    <name evidence="2" type="ORF">DBRI00130_LOCUS14653</name>
    <name evidence="3" type="ORF">DBRI00130_LOCUS14654</name>
</gene>
<dbReference type="EMBL" id="HBNS01018350">
    <property type="protein sequence ID" value="CAE4606685.1"/>
    <property type="molecule type" value="Transcribed_RNA"/>
</dbReference>
<reference evidence="2" key="1">
    <citation type="submission" date="2021-01" db="EMBL/GenBank/DDBJ databases">
        <authorList>
            <person name="Corre E."/>
            <person name="Pelletier E."/>
            <person name="Niang G."/>
            <person name="Scheremetjew M."/>
            <person name="Finn R."/>
            <person name="Kale V."/>
            <person name="Holt S."/>
            <person name="Cochrane G."/>
            <person name="Meng A."/>
            <person name="Brown T."/>
            <person name="Cohen L."/>
        </authorList>
    </citation>
    <scope>NUCLEOTIDE SEQUENCE</scope>
    <source>
        <strain evidence="2">GSO104</strain>
    </source>
</reference>
<dbReference type="PROSITE" id="PS50088">
    <property type="entry name" value="ANK_REPEAT"/>
    <property type="match status" value="1"/>
</dbReference>
<protein>
    <submittedName>
        <fullName evidence="2">Uncharacterized protein</fullName>
    </submittedName>
</protein>
<dbReference type="SUPFAM" id="SSF48403">
    <property type="entry name" value="Ankyrin repeat"/>
    <property type="match status" value="1"/>
</dbReference>
<dbReference type="Gene3D" id="1.25.40.20">
    <property type="entry name" value="Ankyrin repeat-containing domain"/>
    <property type="match status" value="1"/>
</dbReference>
<proteinExistence type="predicted"/>
<keyword evidence="1" id="KW-0040">ANK repeat</keyword>
<evidence type="ECO:0000313" key="2">
    <source>
        <dbReference type="EMBL" id="CAE4606685.1"/>
    </source>
</evidence>
<evidence type="ECO:0000313" key="3">
    <source>
        <dbReference type="EMBL" id="CAE4606687.1"/>
    </source>
</evidence>
<sequence length="435" mass="49448">MTRNSTKYPCNKNKNEEEEEIWDLTQDLRDSQYSSRRLPCSSKQKLKNALTSKQICMTSNCQSLAISIWTSTKGNVWYTCESCQLHDFGGWPVVVATDVKKNKSWDHLSPQSTNKTISTASPSFFLDLPDEVLYTILTYIAPPTERVIKLCHSLSILSISIYNSINNHRASLWESILHQDYYSYSSTRSRTTREKLTKNSNAISFAFQQPTRTSKRLKLHPKQLVRESHLRLCDRTDMAYTEIFELSHYGKPNPLTLPALRSVLRKYGPNLQMNRIFSMVQGLGGNSFLSDCCGAKSANENVILKCVRELIEHCGAKVDLDGLVLSPLCIAAARGMPSVVKYLLQNGAVVSKKGTGIFHSNMSCWTSPSLSSLRCKNKRFVKGTFTPLEYALEMKKADQEERDQMENEQGTRRPTCREDILLEQCIRILKKAEKK</sequence>
<dbReference type="Pfam" id="PF00023">
    <property type="entry name" value="Ank"/>
    <property type="match status" value="1"/>
</dbReference>
<dbReference type="EMBL" id="HBNS01018351">
    <property type="protein sequence ID" value="CAE4606687.1"/>
    <property type="molecule type" value="Transcribed_RNA"/>
</dbReference>
<feature type="repeat" description="ANK" evidence="1">
    <location>
        <begin position="326"/>
        <end position="355"/>
    </location>
</feature>
<organism evidence="2">
    <name type="scientific">Ditylum brightwellii</name>
    <dbReference type="NCBI Taxonomy" id="49249"/>
    <lineage>
        <taxon>Eukaryota</taxon>
        <taxon>Sar</taxon>
        <taxon>Stramenopiles</taxon>
        <taxon>Ochrophyta</taxon>
        <taxon>Bacillariophyta</taxon>
        <taxon>Mediophyceae</taxon>
        <taxon>Lithodesmiophycidae</taxon>
        <taxon>Lithodesmiales</taxon>
        <taxon>Lithodesmiaceae</taxon>
        <taxon>Ditylum</taxon>
    </lineage>
</organism>
<accession>A0A6V2F139</accession>
<dbReference type="AlphaFoldDB" id="A0A6V2F139"/>
<evidence type="ECO:0000256" key="1">
    <source>
        <dbReference type="PROSITE-ProRule" id="PRU00023"/>
    </source>
</evidence>
<name>A0A6V2F139_9STRA</name>